<dbReference type="GeneID" id="66073244"/>
<accession>A0A9P7UY07</accession>
<dbReference type="AlphaFoldDB" id="A0A9P7UY07"/>
<feature type="compositionally biased region" description="Basic residues" evidence="1">
    <location>
        <begin position="236"/>
        <end position="250"/>
    </location>
</feature>
<feature type="region of interest" description="Disordered" evidence="1">
    <location>
        <begin position="154"/>
        <end position="257"/>
    </location>
</feature>
<evidence type="ECO:0000313" key="2">
    <source>
        <dbReference type="EMBL" id="KAG7096756.1"/>
    </source>
</evidence>
<organism evidence="2 3">
    <name type="scientific">Marasmius oreades</name>
    <name type="common">fairy-ring Marasmius</name>
    <dbReference type="NCBI Taxonomy" id="181124"/>
    <lineage>
        <taxon>Eukaryota</taxon>
        <taxon>Fungi</taxon>
        <taxon>Dikarya</taxon>
        <taxon>Basidiomycota</taxon>
        <taxon>Agaricomycotina</taxon>
        <taxon>Agaricomycetes</taxon>
        <taxon>Agaricomycetidae</taxon>
        <taxon>Agaricales</taxon>
        <taxon>Marasmiineae</taxon>
        <taxon>Marasmiaceae</taxon>
        <taxon>Marasmius</taxon>
    </lineage>
</organism>
<reference evidence="2" key="1">
    <citation type="journal article" date="2021" name="Genome Biol. Evol.">
        <title>The assembled and annotated genome of the fairy-ring fungus Marasmius oreades.</title>
        <authorList>
            <person name="Hiltunen M."/>
            <person name="Ament-Velasquez S.L."/>
            <person name="Johannesson H."/>
        </authorList>
    </citation>
    <scope>NUCLEOTIDE SEQUENCE</scope>
    <source>
        <strain evidence="2">03SP1</strain>
    </source>
</reference>
<name>A0A9P7UY07_9AGAR</name>
<dbReference type="KEGG" id="more:E1B28_004168"/>
<proteinExistence type="predicted"/>
<dbReference type="RefSeq" id="XP_043013226.1">
    <property type="nucleotide sequence ID" value="XM_043148626.1"/>
</dbReference>
<feature type="region of interest" description="Disordered" evidence="1">
    <location>
        <begin position="86"/>
        <end position="119"/>
    </location>
</feature>
<gene>
    <name evidence="2" type="ORF">E1B28_004168</name>
</gene>
<protein>
    <submittedName>
        <fullName evidence="2">Uncharacterized protein</fullName>
    </submittedName>
</protein>
<keyword evidence="3" id="KW-1185">Reference proteome</keyword>
<sequence length="257" mass="28324">MADDDLVNTEALQAQIDLSMSFMHGLVSSWIKPTSKNLPKSKDNILENELRESLRKPPRLGVGASIPDANELISRDAARLKGQFVGKRKRDEDEDLCKTPSQQLSDEDNEESRSGAIKRKTKTDTLCAKIPWQAPPSFRAPSIIIERETHPSVNKAKVGVDTPGLANTSRKPMAKDPSPDIVVPSRSGEGTQRTQVDTPASPINRVSRLSPTTPLLNLGGPVAEQSSEDDELHPHSPSKKKRKRRKKKKSFQTQATP</sequence>
<comment type="caution">
    <text evidence="2">The sequence shown here is derived from an EMBL/GenBank/DDBJ whole genome shotgun (WGS) entry which is preliminary data.</text>
</comment>
<dbReference type="OrthoDB" id="3438340at2759"/>
<feature type="compositionally biased region" description="Polar residues" evidence="1">
    <location>
        <begin position="188"/>
        <end position="198"/>
    </location>
</feature>
<dbReference type="EMBL" id="CM032182">
    <property type="protein sequence ID" value="KAG7096756.1"/>
    <property type="molecule type" value="Genomic_DNA"/>
</dbReference>
<evidence type="ECO:0000256" key="1">
    <source>
        <dbReference type="SAM" id="MobiDB-lite"/>
    </source>
</evidence>
<evidence type="ECO:0000313" key="3">
    <source>
        <dbReference type="Proteomes" id="UP001049176"/>
    </source>
</evidence>
<dbReference type="Proteomes" id="UP001049176">
    <property type="component" value="Chromosome 2"/>
</dbReference>